<dbReference type="PANTHER" id="PTHR10159:SF519">
    <property type="entry name" value="DUAL SPECIFICITY PROTEIN PHOSPHATASE MPK3"/>
    <property type="match status" value="1"/>
</dbReference>
<feature type="compositionally biased region" description="Low complexity" evidence="5">
    <location>
        <begin position="861"/>
        <end position="875"/>
    </location>
</feature>
<keyword evidence="4" id="KW-0904">Protein phosphatase</keyword>
<feature type="compositionally biased region" description="Pro residues" evidence="5">
    <location>
        <begin position="682"/>
        <end position="697"/>
    </location>
</feature>
<feature type="compositionally biased region" description="Low complexity" evidence="5">
    <location>
        <begin position="171"/>
        <end position="187"/>
    </location>
</feature>
<feature type="compositionally biased region" description="Basic residues" evidence="5">
    <location>
        <begin position="491"/>
        <end position="501"/>
    </location>
</feature>
<keyword evidence="3" id="KW-0378">Hydrolase</keyword>
<feature type="compositionally biased region" description="Pro residues" evidence="5">
    <location>
        <begin position="459"/>
        <end position="473"/>
    </location>
</feature>
<dbReference type="AlphaFoldDB" id="A0AAV5GRT4"/>
<dbReference type="PROSITE" id="PS00383">
    <property type="entry name" value="TYR_PHOSPHATASE_1"/>
    <property type="match status" value="1"/>
</dbReference>
<evidence type="ECO:0000313" key="7">
    <source>
        <dbReference type="EMBL" id="GJN92220.1"/>
    </source>
</evidence>
<keyword evidence="8" id="KW-1185">Reference proteome</keyword>
<feature type="region of interest" description="Disordered" evidence="5">
    <location>
        <begin position="906"/>
        <end position="1021"/>
    </location>
</feature>
<feature type="compositionally biased region" description="Low complexity" evidence="5">
    <location>
        <begin position="110"/>
        <end position="124"/>
    </location>
</feature>
<protein>
    <recommendedName>
        <fullName evidence="2">protein-tyrosine-phosphatase</fullName>
        <ecNumber evidence="2">3.1.3.48</ecNumber>
    </recommendedName>
</protein>
<dbReference type="SUPFAM" id="SSF52799">
    <property type="entry name" value="(Phosphotyrosine protein) phosphatases II"/>
    <property type="match status" value="1"/>
</dbReference>
<dbReference type="GO" id="GO:0043409">
    <property type="term" value="P:negative regulation of MAPK cascade"/>
    <property type="evidence" value="ECO:0007669"/>
    <property type="project" value="TreeGrafter"/>
</dbReference>
<dbReference type="EC" id="3.1.3.48" evidence="2"/>
<feature type="compositionally biased region" description="Low complexity" evidence="5">
    <location>
        <begin position="403"/>
        <end position="417"/>
    </location>
</feature>
<dbReference type="InterPro" id="IPR016130">
    <property type="entry name" value="Tyr_Pase_AS"/>
</dbReference>
<feature type="region of interest" description="Disordered" evidence="5">
    <location>
        <begin position="861"/>
        <end position="894"/>
    </location>
</feature>
<evidence type="ECO:0000256" key="4">
    <source>
        <dbReference type="ARBA" id="ARBA00022912"/>
    </source>
</evidence>
<evidence type="ECO:0000256" key="3">
    <source>
        <dbReference type="ARBA" id="ARBA00022801"/>
    </source>
</evidence>
<gene>
    <name evidence="7" type="ORF">Rhopal_005250-T1</name>
</gene>
<dbReference type="GO" id="GO:0008330">
    <property type="term" value="F:protein tyrosine/threonine phosphatase activity"/>
    <property type="evidence" value="ECO:0007669"/>
    <property type="project" value="TreeGrafter"/>
</dbReference>
<dbReference type="EMBL" id="BQKY01000010">
    <property type="protein sequence ID" value="GJN92220.1"/>
    <property type="molecule type" value="Genomic_DNA"/>
</dbReference>
<dbReference type="Pfam" id="PF00782">
    <property type="entry name" value="DSPc"/>
    <property type="match status" value="1"/>
</dbReference>
<dbReference type="GO" id="GO:0017017">
    <property type="term" value="F:MAP kinase tyrosine/serine/threonine phosphatase activity"/>
    <property type="evidence" value="ECO:0007669"/>
    <property type="project" value="TreeGrafter"/>
</dbReference>
<feature type="region of interest" description="Disordered" evidence="5">
    <location>
        <begin position="153"/>
        <end position="218"/>
    </location>
</feature>
<dbReference type="InterPro" id="IPR000340">
    <property type="entry name" value="Dual-sp_phosphatase_cat-dom"/>
</dbReference>
<dbReference type="SMART" id="SM00195">
    <property type="entry name" value="DSPc"/>
    <property type="match status" value="1"/>
</dbReference>
<name>A0AAV5GRT4_9BASI</name>
<dbReference type="Gene3D" id="3.90.190.10">
    <property type="entry name" value="Protein tyrosine phosphatase superfamily"/>
    <property type="match status" value="2"/>
</dbReference>
<feature type="compositionally biased region" description="Basic and acidic residues" evidence="5">
    <location>
        <begin position="1004"/>
        <end position="1021"/>
    </location>
</feature>
<organism evidence="7 8">
    <name type="scientific">Rhodotorula paludigena</name>
    <dbReference type="NCBI Taxonomy" id="86838"/>
    <lineage>
        <taxon>Eukaryota</taxon>
        <taxon>Fungi</taxon>
        <taxon>Dikarya</taxon>
        <taxon>Basidiomycota</taxon>
        <taxon>Pucciniomycotina</taxon>
        <taxon>Microbotryomycetes</taxon>
        <taxon>Sporidiobolales</taxon>
        <taxon>Sporidiobolaceae</taxon>
        <taxon>Rhodotorula</taxon>
    </lineage>
</organism>
<evidence type="ECO:0000313" key="8">
    <source>
        <dbReference type="Proteomes" id="UP001342314"/>
    </source>
</evidence>
<dbReference type="GO" id="GO:0033550">
    <property type="term" value="F:MAP kinase tyrosine phosphatase activity"/>
    <property type="evidence" value="ECO:0007669"/>
    <property type="project" value="TreeGrafter"/>
</dbReference>
<sequence>MQLDTSPNRASRGALDASLAGAARTPLARPLDGDDGAPAPGQPERAAQTARKGPPRLVLGAAPHRAPPPLASAPREARPSLTIQPASPAMSPASPLSMSPTEPFPPPVPSTSAVADAPASYAPSFQPPPSPFANGGGLAARRAAKLGKKRLSLVVPPNPHSSLPTAGPDAPSSSLLSPLTPSYLRPSGASLDPETRSLPPSPVSLTTFIGPEGSEAPDRTIGRLMLKQQADEMREQMRGGRGMRRRTSIPRLNLVKTGVAAAQPANLDEMADAAAAAHAPSSGASVVQLLRGDAAERRGVDVAESDEGPVEEFPYALGPREILPGVFLGSEQNAKDAAVLREWKIGFVLNVAKEVDCPWLGELDLDEDEEGEGASQEVTPVEAPGRPVAPSPPRPTADLPRRTTTQVVSVASAAATPIPSPSGVTQTPRPPVRPPFIRPTASTPNLHAVFQPLSINDAPPVPPLPTAFLPSPPDSEMQRSLSSSPPQARRPAPRARPRRSKGPATTTRSRDAIRCPRNARSGRPALEYLWLKWGHDEADLVEAHKFQAAFDFLDEARERGERVLVHCQCGVSRSATVVIAYCMREAAKALEEGRDAAELAGCTGMHDTYSFVKEKSEWVGPNLSLVFQLVAYERTLRGDNLAEDVDEPPYPHRATRSPVTVNCAVDDDLPPPTPAHGFSPFAFPPAHPTVNPLPSPRTPVSSEGSMAESQLSTPDLHDPLISPTFSAGTKASSVTSTPLSAARLGLPVHPVRIVRPGEDAEDERDGVLSRDRHSSLETVISASDAHDPSKNGKGVFVLPVPPRSGYTTSFVEEAVSPTIALYPPGTQSLAPQQQRTQLNGFVHPPPLRTSSLRKPTLSIIPTSSASASPVRSTPATPLPPPIITTSPISPAKRQSLSIVTTPISPALSNSSALRSSSRSSHSNSSSGGDASPAVVFSPQSAVSTSTAASGSSSLSRTSSGRRFGAGQTPSERRASHRRVCSDTIRVPTPGLHMSAATPLGTPTARDEGDSGVGDMREAGAL</sequence>
<feature type="compositionally biased region" description="Low complexity" evidence="5">
    <location>
        <begin position="85"/>
        <end position="101"/>
    </location>
</feature>
<feature type="region of interest" description="Disordered" evidence="5">
    <location>
        <begin position="1"/>
        <end position="139"/>
    </location>
</feature>
<dbReference type="GO" id="GO:0005737">
    <property type="term" value="C:cytoplasm"/>
    <property type="evidence" value="ECO:0007669"/>
    <property type="project" value="TreeGrafter"/>
</dbReference>
<comment type="similarity">
    <text evidence="1">Belongs to the protein-tyrosine phosphatase family. Non-receptor class dual specificity subfamily.</text>
</comment>
<evidence type="ECO:0000259" key="6">
    <source>
        <dbReference type="PROSITE" id="PS50056"/>
    </source>
</evidence>
<evidence type="ECO:0000256" key="1">
    <source>
        <dbReference type="ARBA" id="ARBA00008601"/>
    </source>
</evidence>
<evidence type="ECO:0000256" key="2">
    <source>
        <dbReference type="ARBA" id="ARBA00013064"/>
    </source>
</evidence>
<reference evidence="7 8" key="1">
    <citation type="submission" date="2021-12" db="EMBL/GenBank/DDBJ databases">
        <title>High titer production of polyol ester of fatty acids by Rhodotorula paludigena BS15 towards product separation-free biomass refinery.</title>
        <authorList>
            <person name="Mano J."/>
            <person name="Ono H."/>
            <person name="Tanaka T."/>
            <person name="Naito K."/>
            <person name="Sushida H."/>
            <person name="Ike M."/>
            <person name="Tokuyasu K."/>
            <person name="Kitaoka M."/>
        </authorList>
    </citation>
    <scope>NUCLEOTIDE SEQUENCE [LARGE SCALE GENOMIC DNA]</scope>
    <source>
        <strain evidence="7 8">BS15</strain>
    </source>
</reference>
<comment type="caution">
    <text evidence="7">The sequence shown here is derived from an EMBL/GenBank/DDBJ whole genome shotgun (WGS) entry which is preliminary data.</text>
</comment>
<feature type="domain" description="Tyrosine specific protein phosphatases" evidence="6">
    <location>
        <begin position="544"/>
        <end position="585"/>
    </location>
</feature>
<feature type="compositionally biased region" description="Low complexity" evidence="5">
    <location>
        <begin position="906"/>
        <end position="933"/>
    </location>
</feature>
<feature type="compositionally biased region" description="Pro residues" evidence="5">
    <location>
        <begin position="428"/>
        <end position="437"/>
    </location>
</feature>
<feature type="compositionally biased region" description="Polar residues" evidence="5">
    <location>
        <begin position="698"/>
        <end position="712"/>
    </location>
</feature>
<dbReference type="InterPro" id="IPR029021">
    <property type="entry name" value="Prot-tyrosine_phosphatase-like"/>
</dbReference>
<dbReference type="InterPro" id="IPR020422">
    <property type="entry name" value="TYR_PHOSPHATASE_DUAL_dom"/>
</dbReference>
<dbReference type="PROSITE" id="PS50056">
    <property type="entry name" value="TYR_PHOSPHATASE_2"/>
    <property type="match status" value="1"/>
</dbReference>
<dbReference type="Proteomes" id="UP001342314">
    <property type="component" value="Unassembled WGS sequence"/>
</dbReference>
<feature type="compositionally biased region" description="Low complexity" evidence="5">
    <location>
        <begin position="940"/>
        <end position="964"/>
    </location>
</feature>
<accession>A0AAV5GRT4</accession>
<proteinExistence type="inferred from homology"/>
<feature type="region of interest" description="Disordered" evidence="5">
    <location>
        <begin position="674"/>
        <end position="712"/>
    </location>
</feature>
<dbReference type="InterPro" id="IPR000387">
    <property type="entry name" value="Tyr_Pase_dom"/>
</dbReference>
<feature type="region of interest" description="Disordered" evidence="5">
    <location>
        <begin position="367"/>
        <end position="517"/>
    </location>
</feature>
<dbReference type="PANTHER" id="PTHR10159">
    <property type="entry name" value="DUAL SPECIFICITY PROTEIN PHOSPHATASE"/>
    <property type="match status" value="1"/>
</dbReference>
<evidence type="ECO:0000256" key="5">
    <source>
        <dbReference type="SAM" id="MobiDB-lite"/>
    </source>
</evidence>
<feature type="compositionally biased region" description="Low complexity" evidence="5">
    <location>
        <begin position="479"/>
        <end position="490"/>
    </location>
</feature>